<dbReference type="STRING" id="1317124.DW2_11691"/>
<reference evidence="6" key="1">
    <citation type="submission" date="2013-04" db="EMBL/GenBank/DDBJ databases">
        <title>Thioclava sp. 13D2W-2 Genome Sequencing.</title>
        <authorList>
            <person name="Lai Q."/>
            <person name="Li G."/>
            <person name="Shao Z."/>
        </authorList>
    </citation>
    <scope>NUCLEOTIDE SEQUENCE [LARGE SCALE GENOMIC DNA]</scope>
    <source>
        <strain evidence="6">13D2W-2</strain>
    </source>
</reference>
<evidence type="ECO:0000313" key="5">
    <source>
        <dbReference type="EMBL" id="KFE34866.1"/>
    </source>
</evidence>
<keyword evidence="6" id="KW-1185">Reference proteome</keyword>
<dbReference type="PANTHER" id="PTHR30035:SF3">
    <property type="entry name" value="INTERMEMBRANE PHOSPHOLIPID TRANSPORT SYSTEM LIPOPROTEIN MLAA"/>
    <property type="match status" value="1"/>
</dbReference>
<dbReference type="AlphaFoldDB" id="A0A085TVW9"/>
<dbReference type="InterPro" id="IPR007428">
    <property type="entry name" value="MlaA"/>
</dbReference>
<reference evidence="5 6" key="2">
    <citation type="journal article" date="2015" name="Antonie Van Leeuwenhoek">
        <title>Thioclava indica sp. nov., isolated from surface seawater of the Indian Ocean.</title>
        <authorList>
            <person name="Liu Y."/>
            <person name="Lai Q."/>
            <person name="Du J."/>
            <person name="Xu H."/>
            <person name="Jiang L."/>
            <person name="Shao Z."/>
        </authorList>
    </citation>
    <scope>NUCLEOTIDE SEQUENCE [LARGE SCALE GENOMIC DNA]</scope>
    <source>
        <strain evidence="5 6">13D2W-2</strain>
    </source>
</reference>
<dbReference type="eggNOG" id="COG2853">
    <property type="taxonomic scope" value="Bacteria"/>
</dbReference>
<dbReference type="PROSITE" id="PS51257">
    <property type="entry name" value="PROKAR_LIPOPROTEIN"/>
    <property type="match status" value="1"/>
</dbReference>
<feature type="signal peptide" evidence="4">
    <location>
        <begin position="1"/>
        <end position="18"/>
    </location>
</feature>
<gene>
    <name evidence="5" type="ORF">DW2_11691</name>
</gene>
<dbReference type="GO" id="GO:0120010">
    <property type="term" value="P:intermembrane phospholipid transfer"/>
    <property type="evidence" value="ECO:0007669"/>
    <property type="project" value="TreeGrafter"/>
</dbReference>
<name>A0A085TVW9_9RHOB</name>
<dbReference type="PRINTS" id="PR01805">
    <property type="entry name" value="VACJLIPOPROT"/>
</dbReference>
<keyword evidence="5" id="KW-0449">Lipoprotein</keyword>
<evidence type="ECO:0000313" key="6">
    <source>
        <dbReference type="Proteomes" id="UP000028607"/>
    </source>
</evidence>
<feature type="region of interest" description="Disordered" evidence="3">
    <location>
        <begin position="51"/>
        <end position="70"/>
    </location>
</feature>
<evidence type="ECO:0000256" key="4">
    <source>
        <dbReference type="SAM" id="SignalP"/>
    </source>
</evidence>
<dbReference type="Proteomes" id="UP000028607">
    <property type="component" value="Unassembled WGS sequence"/>
</dbReference>
<dbReference type="PANTHER" id="PTHR30035">
    <property type="entry name" value="LIPOPROTEIN VACJ-RELATED"/>
    <property type="match status" value="1"/>
</dbReference>
<sequence>MSRGAAASVICALGLALAGCGPAPRASGINDPYEASNRQTHDFNKSVDSALFRSSEPSSNGQGPVGHALENVGSNLSLPGKVLNSLLQGRPEPAIKNTFRFFINSTLGLGGLFDPAGTSFSLPETDTDFGETLHVWGVPEGSYLELPFVGPSTERDALGMVVDIVINPLGALDPDERAAAFALRMGGKIAKRQRYSTTVDSILYGSADSYAQSRLLYLQNRRFELNGEETTNANAYDPYDDPALQ</sequence>
<dbReference type="PATRIC" id="fig|1317124.6.peg.2366"/>
<dbReference type="Pfam" id="PF04333">
    <property type="entry name" value="MlaA"/>
    <property type="match status" value="1"/>
</dbReference>
<accession>A0A085TVW9</accession>
<evidence type="ECO:0000256" key="1">
    <source>
        <dbReference type="ARBA" id="ARBA00010634"/>
    </source>
</evidence>
<feature type="chain" id="PRO_5001797559" evidence="4">
    <location>
        <begin position="19"/>
        <end position="245"/>
    </location>
</feature>
<comment type="caution">
    <text evidence="5">The sequence shown here is derived from an EMBL/GenBank/DDBJ whole genome shotgun (WGS) entry which is preliminary data.</text>
</comment>
<dbReference type="GO" id="GO:0016020">
    <property type="term" value="C:membrane"/>
    <property type="evidence" value="ECO:0007669"/>
    <property type="project" value="InterPro"/>
</dbReference>
<organism evidence="5 6">
    <name type="scientific">Thioclava atlantica</name>
    <dbReference type="NCBI Taxonomy" id="1317124"/>
    <lineage>
        <taxon>Bacteria</taxon>
        <taxon>Pseudomonadati</taxon>
        <taxon>Pseudomonadota</taxon>
        <taxon>Alphaproteobacteria</taxon>
        <taxon>Rhodobacterales</taxon>
        <taxon>Paracoccaceae</taxon>
        <taxon>Thioclava</taxon>
    </lineage>
</organism>
<keyword evidence="2 4" id="KW-0732">Signal</keyword>
<comment type="similarity">
    <text evidence="1">Belongs to the MlaA family.</text>
</comment>
<dbReference type="EMBL" id="AQRC01000008">
    <property type="protein sequence ID" value="KFE34866.1"/>
    <property type="molecule type" value="Genomic_DNA"/>
</dbReference>
<evidence type="ECO:0000256" key="2">
    <source>
        <dbReference type="ARBA" id="ARBA00022729"/>
    </source>
</evidence>
<proteinExistence type="inferred from homology"/>
<protein>
    <submittedName>
        <fullName evidence="5">VacJ family lipoprotein</fullName>
    </submittedName>
</protein>
<evidence type="ECO:0000256" key="3">
    <source>
        <dbReference type="SAM" id="MobiDB-lite"/>
    </source>
</evidence>